<dbReference type="AlphaFoldDB" id="B4ING1"/>
<name>B4ING1_DROSE</name>
<dbReference type="HOGENOM" id="CLU_2596906_0_0_1"/>
<gene>
    <name evidence="1" type="primary">Dsec\GM11170</name>
    <name evidence="1" type="ORF">Dsec_GM11170</name>
</gene>
<sequence length="80" mass="9246">KSFLCSDTPLTPDLRDSPIPKDSKCYSAYYVARLSTSTAFSLVIEWVDMWIDSMSLLNPQKLINFPPRWETTRMLLRISS</sequence>
<feature type="non-terminal residue" evidence="1">
    <location>
        <position position="1"/>
    </location>
</feature>
<evidence type="ECO:0000313" key="2">
    <source>
        <dbReference type="Proteomes" id="UP000001292"/>
    </source>
</evidence>
<protein>
    <submittedName>
        <fullName evidence="1">GM11170</fullName>
    </submittedName>
</protein>
<accession>B4ING1</accession>
<dbReference type="Proteomes" id="UP000001292">
    <property type="component" value="Unassembled WGS sequence"/>
</dbReference>
<evidence type="ECO:0000313" key="1">
    <source>
        <dbReference type="EMBL" id="EDW49578.1"/>
    </source>
</evidence>
<keyword evidence="2" id="KW-1185">Reference proteome</keyword>
<proteinExistence type="predicted"/>
<organism evidence="2">
    <name type="scientific">Drosophila sechellia</name>
    <name type="common">Fruit fly</name>
    <dbReference type="NCBI Taxonomy" id="7238"/>
    <lineage>
        <taxon>Eukaryota</taxon>
        <taxon>Metazoa</taxon>
        <taxon>Ecdysozoa</taxon>
        <taxon>Arthropoda</taxon>
        <taxon>Hexapoda</taxon>
        <taxon>Insecta</taxon>
        <taxon>Pterygota</taxon>
        <taxon>Neoptera</taxon>
        <taxon>Endopterygota</taxon>
        <taxon>Diptera</taxon>
        <taxon>Brachycera</taxon>
        <taxon>Muscomorpha</taxon>
        <taxon>Ephydroidea</taxon>
        <taxon>Drosophilidae</taxon>
        <taxon>Drosophila</taxon>
        <taxon>Sophophora</taxon>
    </lineage>
</organism>
<reference evidence="1 2" key="1">
    <citation type="journal article" date="2007" name="Nature">
        <title>Evolution of genes and genomes on the Drosophila phylogeny.</title>
        <authorList>
            <consortium name="Drosophila 12 Genomes Consortium"/>
            <person name="Clark A.G."/>
            <person name="Eisen M.B."/>
            <person name="Smith D.R."/>
            <person name="Bergman C.M."/>
            <person name="Oliver B."/>
            <person name="Markow T.A."/>
            <person name="Kaufman T.C."/>
            <person name="Kellis M."/>
            <person name="Gelbart W."/>
            <person name="Iyer V.N."/>
            <person name="Pollard D.A."/>
            <person name="Sackton T.B."/>
            <person name="Larracuente A.M."/>
            <person name="Singh N.D."/>
            <person name="Abad J.P."/>
            <person name="Abt D.N."/>
            <person name="Adryan B."/>
            <person name="Aguade M."/>
            <person name="Akashi H."/>
            <person name="Anderson W.W."/>
            <person name="Aquadro C.F."/>
            <person name="Ardell D.H."/>
            <person name="Arguello R."/>
            <person name="Artieri C.G."/>
            <person name="Barbash D.A."/>
            <person name="Barker D."/>
            <person name="Barsanti P."/>
            <person name="Batterham P."/>
            <person name="Batzoglou S."/>
            <person name="Begun D."/>
            <person name="Bhutkar A."/>
            <person name="Blanco E."/>
            <person name="Bosak S.A."/>
            <person name="Bradley R.K."/>
            <person name="Brand A.D."/>
            <person name="Brent M.R."/>
            <person name="Brooks A.N."/>
            <person name="Brown R.H."/>
            <person name="Butlin R.K."/>
            <person name="Caggese C."/>
            <person name="Calvi B.R."/>
            <person name="Bernardo de Carvalho A."/>
            <person name="Caspi A."/>
            <person name="Castrezana S."/>
            <person name="Celniker S.E."/>
            <person name="Chang J.L."/>
            <person name="Chapple C."/>
            <person name="Chatterji S."/>
            <person name="Chinwalla A."/>
            <person name="Civetta A."/>
            <person name="Clifton S.W."/>
            <person name="Comeron J.M."/>
            <person name="Costello J.C."/>
            <person name="Coyne J.A."/>
            <person name="Daub J."/>
            <person name="David R.G."/>
            <person name="Delcher A.L."/>
            <person name="Delehaunty K."/>
            <person name="Do C.B."/>
            <person name="Ebling H."/>
            <person name="Edwards K."/>
            <person name="Eickbush T."/>
            <person name="Evans J.D."/>
            <person name="Filipski A."/>
            <person name="Findeiss S."/>
            <person name="Freyhult E."/>
            <person name="Fulton L."/>
            <person name="Fulton R."/>
            <person name="Garcia A.C."/>
            <person name="Gardiner A."/>
            <person name="Garfield D.A."/>
            <person name="Garvin B.E."/>
            <person name="Gibson G."/>
            <person name="Gilbert D."/>
            <person name="Gnerre S."/>
            <person name="Godfrey J."/>
            <person name="Good R."/>
            <person name="Gotea V."/>
            <person name="Gravely B."/>
            <person name="Greenberg A.J."/>
            <person name="Griffiths-Jones S."/>
            <person name="Gross S."/>
            <person name="Guigo R."/>
            <person name="Gustafson E.A."/>
            <person name="Haerty W."/>
            <person name="Hahn M.W."/>
            <person name="Halligan D.L."/>
            <person name="Halpern A.L."/>
            <person name="Halter G.M."/>
            <person name="Han M.V."/>
            <person name="Heger A."/>
            <person name="Hillier L."/>
            <person name="Hinrichs A.S."/>
            <person name="Holmes I."/>
            <person name="Hoskins R.A."/>
            <person name="Hubisz M.J."/>
            <person name="Hultmark D."/>
            <person name="Huntley M.A."/>
            <person name="Jaffe D.B."/>
            <person name="Jagadeeshan S."/>
            <person name="Jeck W.R."/>
            <person name="Johnson J."/>
            <person name="Jones C.D."/>
            <person name="Jordan W.C."/>
            <person name="Karpen G.H."/>
            <person name="Kataoka E."/>
            <person name="Keightley P.D."/>
            <person name="Kheradpour P."/>
            <person name="Kirkness E.F."/>
            <person name="Koerich L.B."/>
            <person name="Kristiansen K."/>
            <person name="Kudrna D."/>
            <person name="Kulathinal R.J."/>
            <person name="Kumar S."/>
            <person name="Kwok R."/>
            <person name="Lander E."/>
            <person name="Langley C.H."/>
            <person name="Lapoint R."/>
            <person name="Lazzaro B.P."/>
            <person name="Lee S.J."/>
            <person name="Levesque L."/>
            <person name="Li R."/>
            <person name="Lin C.F."/>
            <person name="Lin M.F."/>
            <person name="Lindblad-Toh K."/>
            <person name="Llopart A."/>
            <person name="Long M."/>
            <person name="Low L."/>
            <person name="Lozovsky E."/>
            <person name="Lu J."/>
            <person name="Luo M."/>
            <person name="Machado C.A."/>
            <person name="Makalowski W."/>
            <person name="Marzo M."/>
            <person name="Matsuda M."/>
            <person name="Matzkin L."/>
            <person name="McAllister B."/>
            <person name="McBride C.S."/>
            <person name="McKernan B."/>
            <person name="McKernan K."/>
            <person name="Mendez-Lago M."/>
            <person name="Minx P."/>
            <person name="Mollenhauer M.U."/>
            <person name="Montooth K."/>
            <person name="Mount S.M."/>
            <person name="Mu X."/>
            <person name="Myers E."/>
            <person name="Negre B."/>
            <person name="Newfeld S."/>
            <person name="Nielsen R."/>
            <person name="Noor M.A."/>
            <person name="O'Grady P."/>
            <person name="Pachter L."/>
            <person name="Papaceit M."/>
            <person name="Parisi M.J."/>
            <person name="Parisi M."/>
            <person name="Parts L."/>
            <person name="Pedersen J.S."/>
            <person name="Pesole G."/>
            <person name="Phillippy A.M."/>
            <person name="Ponting C.P."/>
            <person name="Pop M."/>
            <person name="Porcelli D."/>
            <person name="Powell J.R."/>
            <person name="Prohaska S."/>
            <person name="Pruitt K."/>
            <person name="Puig M."/>
            <person name="Quesneville H."/>
            <person name="Ram K.R."/>
            <person name="Rand D."/>
            <person name="Rasmussen M.D."/>
            <person name="Reed L.K."/>
            <person name="Reenan R."/>
            <person name="Reily A."/>
            <person name="Remington K.A."/>
            <person name="Rieger T.T."/>
            <person name="Ritchie M.G."/>
            <person name="Robin C."/>
            <person name="Rogers Y.H."/>
            <person name="Rohde C."/>
            <person name="Rozas J."/>
            <person name="Rubenfield M.J."/>
            <person name="Ruiz A."/>
            <person name="Russo S."/>
            <person name="Salzberg S.L."/>
            <person name="Sanchez-Gracia A."/>
            <person name="Saranga D.J."/>
            <person name="Sato H."/>
            <person name="Schaeffer S.W."/>
            <person name="Schatz M.C."/>
            <person name="Schlenke T."/>
            <person name="Schwartz R."/>
            <person name="Segarra C."/>
            <person name="Singh R.S."/>
            <person name="Sirot L."/>
            <person name="Sirota M."/>
            <person name="Sisneros N.B."/>
            <person name="Smith C.D."/>
            <person name="Smith T.F."/>
            <person name="Spieth J."/>
            <person name="Stage D.E."/>
            <person name="Stark A."/>
            <person name="Stephan W."/>
            <person name="Strausberg R.L."/>
            <person name="Strempel S."/>
            <person name="Sturgill D."/>
            <person name="Sutton G."/>
            <person name="Sutton G.G."/>
            <person name="Tao W."/>
            <person name="Teichmann S."/>
            <person name="Tobari Y.N."/>
            <person name="Tomimura Y."/>
            <person name="Tsolas J.M."/>
            <person name="Valente V.L."/>
            <person name="Venter E."/>
            <person name="Venter J.C."/>
            <person name="Vicario S."/>
            <person name="Vieira F.G."/>
            <person name="Vilella A.J."/>
            <person name="Villasante A."/>
            <person name="Walenz B."/>
            <person name="Wang J."/>
            <person name="Wasserman M."/>
            <person name="Watts T."/>
            <person name="Wilson D."/>
            <person name="Wilson R.K."/>
            <person name="Wing R.A."/>
            <person name="Wolfner M.F."/>
            <person name="Wong A."/>
            <person name="Wong G.K."/>
            <person name="Wu C.I."/>
            <person name="Wu G."/>
            <person name="Yamamoto D."/>
            <person name="Yang H.P."/>
            <person name="Yang S.P."/>
            <person name="Yorke J.A."/>
            <person name="Yoshida K."/>
            <person name="Zdobnov E."/>
            <person name="Zhang P."/>
            <person name="Zhang Y."/>
            <person name="Zimin A.V."/>
            <person name="Baldwin J."/>
            <person name="Abdouelleil A."/>
            <person name="Abdulkadir J."/>
            <person name="Abebe A."/>
            <person name="Abera B."/>
            <person name="Abreu J."/>
            <person name="Acer S.C."/>
            <person name="Aftuck L."/>
            <person name="Alexander A."/>
            <person name="An P."/>
            <person name="Anderson E."/>
            <person name="Anderson S."/>
            <person name="Arachi H."/>
            <person name="Azer M."/>
            <person name="Bachantsang P."/>
            <person name="Barry A."/>
            <person name="Bayul T."/>
            <person name="Berlin A."/>
            <person name="Bessette D."/>
            <person name="Bloom T."/>
            <person name="Blye J."/>
            <person name="Boguslavskiy L."/>
            <person name="Bonnet C."/>
            <person name="Boukhgalter B."/>
            <person name="Bourzgui I."/>
            <person name="Brown A."/>
            <person name="Cahill P."/>
            <person name="Channer S."/>
            <person name="Cheshatsang Y."/>
            <person name="Chuda L."/>
            <person name="Citroen M."/>
            <person name="Collymore A."/>
            <person name="Cooke P."/>
            <person name="Costello M."/>
            <person name="D'Aco K."/>
            <person name="Daza R."/>
            <person name="De Haan G."/>
            <person name="DeGray S."/>
            <person name="DeMaso C."/>
            <person name="Dhargay N."/>
            <person name="Dooley K."/>
            <person name="Dooley E."/>
            <person name="Doricent M."/>
            <person name="Dorje P."/>
            <person name="Dorjee K."/>
            <person name="Dupes A."/>
            <person name="Elong R."/>
            <person name="Falk J."/>
            <person name="Farina A."/>
            <person name="Faro S."/>
            <person name="Ferguson D."/>
            <person name="Fisher S."/>
            <person name="Foley C.D."/>
            <person name="Franke A."/>
            <person name="Friedrich D."/>
            <person name="Gadbois L."/>
            <person name="Gearin G."/>
            <person name="Gearin C.R."/>
            <person name="Giannoukos G."/>
            <person name="Goode T."/>
            <person name="Graham J."/>
            <person name="Grandbois E."/>
            <person name="Grewal S."/>
            <person name="Gyaltsen K."/>
            <person name="Hafez N."/>
            <person name="Hagos B."/>
            <person name="Hall J."/>
            <person name="Henson C."/>
            <person name="Hollinger A."/>
            <person name="Honan T."/>
            <person name="Huard M.D."/>
            <person name="Hughes L."/>
            <person name="Hurhula B."/>
            <person name="Husby M.E."/>
            <person name="Kamat A."/>
            <person name="Kanga B."/>
            <person name="Kashin S."/>
            <person name="Khazanovich D."/>
            <person name="Kisner P."/>
            <person name="Lance K."/>
            <person name="Lara M."/>
            <person name="Lee W."/>
            <person name="Lennon N."/>
            <person name="Letendre F."/>
            <person name="LeVine R."/>
            <person name="Lipovsky A."/>
            <person name="Liu X."/>
            <person name="Liu J."/>
            <person name="Liu S."/>
            <person name="Lokyitsang T."/>
            <person name="Lokyitsang Y."/>
            <person name="Lubonja R."/>
            <person name="Lui A."/>
            <person name="MacDonald P."/>
            <person name="Magnisalis V."/>
            <person name="Maru K."/>
            <person name="Matthews C."/>
            <person name="McCusker W."/>
            <person name="McDonough S."/>
            <person name="Mehta T."/>
            <person name="Meldrim J."/>
            <person name="Meneus L."/>
            <person name="Mihai O."/>
            <person name="Mihalev A."/>
            <person name="Mihova T."/>
            <person name="Mittelman R."/>
            <person name="Mlenga V."/>
            <person name="Montmayeur A."/>
            <person name="Mulrain L."/>
            <person name="Navidi A."/>
            <person name="Naylor J."/>
            <person name="Negash T."/>
            <person name="Nguyen T."/>
            <person name="Nguyen N."/>
            <person name="Nicol R."/>
            <person name="Norbu C."/>
            <person name="Norbu N."/>
            <person name="Novod N."/>
            <person name="O'Neill B."/>
            <person name="Osman S."/>
            <person name="Markiewicz E."/>
            <person name="Oyono O.L."/>
            <person name="Patti C."/>
            <person name="Phunkhang P."/>
            <person name="Pierre F."/>
            <person name="Priest M."/>
            <person name="Raghuraman S."/>
            <person name="Rege F."/>
            <person name="Reyes R."/>
            <person name="Rise C."/>
            <person name="Rogov P."/>
            <person name="Ross K."/>
            <person name="Ryan E."/>
            <person name="Settipalli S."/>
            <person name="Shea T."/>
            <person name="Sherpa N."/>
            <person name="Shi L."/>
            <person name="Shih D."/>
            <person name="Sparrow T."/>
            <person name="Spaulding J."/>
            <person name="Stalker J."/>
            <person name="Stange-Thomann N."/>
            <person name="Stavropoulos S."/>
            <person name="Stone C."/>
            <person name="Strader C."/>
            <person name="Tesfaye S."/>
            <person name="Thomson T."/>
            <person name="Thoulutsang Y."/>
            <person name="Thoulutsang D."/>
            <person name="Topham K."/>
            <person name="Topping I."/>
            <person name="Tsamla T."/>
            <person name="Vassiliev H."/>
            <person name="Vo A."/>
            <person name="Wangchuk T."/>
            <person name="Wangdi T."/>
            <person name="Weiand M."/>
            <person name="Wilkinson J."/>
            <person name="Wilson A."/>
            <person name="Yadav S."/>
            <person name="Young G."/>
            <person name="Yu Q."/>
            <person name="Zembek L."/>
            <person name="Zhong D."/>
            <person name="Zimmer A."/>
            <person name="Zwirko Z."/>
            <person name="Jaffe D.B."/>
            <person name="Alvarez P."/>
            <person name="Brockman W."/>
            <person name="Butler J."/>
            <person name="Chin C."/>
            <person name="Gnerre S."/>
            <person name="Grabherr M."/>
            <person name="Kleber M."/>
            <person name="Mauceli E."/>
            <person name="MacCallum I."/>
        </authorList>
    </citation>
    <scope>NUCLEOTIDE SEQUENCE [LARGE SCALE GENOMIC DNA]</scope>
    <source>
        <strain evidence="2">Rob3c / Tucson 14021-0248.25</strain>
    </source>
</reference>
<dbReference type="EMBL" id="CH482225">
    <property type="protein sequence ID" value="EDW49578.1"/>
    <property type="molecule type" value="Genomic_DNA"/>
</dbReference>